<evidence type="ECO:0000313" key="1">
    <source>
        <dbReference type="EMBL" id="KKM73448.1"/>
    </source>
</evidence>
<accession>A0A0F9JUS3</accession>
<name>A0A0F9JUS3_9ZZZZ</name>
<dbReference type="AlphaFoldDB" id="A0A0F9JUS3"/>
<comment type="caution">
    <text evidence="1">The sequence shown here is derived from an EMBL/GenBank/DDBJ whole genome shotgun (WGS) entry which is preliminary data.</text>
</comment>
<organism evidence="1">
    <name type="scientific">marine sediment metagenome</name>
    <dbReference type="NCBI Taxonomy" id="412755"/>
    <lineage>
        <taxon>unclassified sequences</taxon>
        <taxon>metagenomes</taxon>
        <taxon>ecological metagenomes</taxon>
    </lineage>
</organism>
<dbReference type="EMBL" id="LAZR01009302">
    <property type="protein sequence ID" value="KKM73448.1"/>
    <property type="molecule type" value="Genomic_DNA"/>
</dbReference>
<proteinExistence type="predicted"/>
<protein>
    <submittedName>
        <fullName evidence="1">Uncharacterized protein</fullName>
    </submittedName>
</protein>
<reference evidence="1" key="1">
    <citation type="journal article" date="2015" name="Nature">
        <title>Complex archaea that bridge the gap between prokaryotes and eukaryotes.</title>
        <authorList>
            <person name="Spang A."/>
            <person name="Saw J.H."/>
            <person name="Jorgensen S.L."/>
            <person name="Zaremba-Niedzwiedzka K."/>
            <person name="Martijn J."/>
            <person name="Lind A.E."/>
            <person name="van Eijk R."/>
            <person name="Schleper C."/>
            <person name="Guy L."/>
            <person name="Ettema T.J."/>
        </authorList>
    </citation>
    <scope>NUCLEOTIDE SEQUENCE</scope>
</reference>
<sequence>MPIASEENAQLIKELADMDLHEIVVLNEGVHIMRVPGGWNYMYYDYQTEPQGAWVLAAIQFVDLPKGLMKGF</sequence>
<gene>
    <name evidence="1" type="ORF">LCGC14_1410460</name>
</gene>